<dbReference type="RefSeq" id="WP_275567732.1">
    <property type="nucleotide sequence ID" value="NZ_JARGYC010000030.1"/>
</dbReference>
<keyword evidence="3 7" id="KW-0012">Acyltransferase</keyword>
<dbReference type="PANTHER" id="PTHR10434:SF40">
    <property type="entry name" value="1-ACYL-SN-GLYCEROL-3-PHOSPHATE ACYLTRANSFERASE"/>
    <property type="match status" value="1"/>
</dbReference>
<keyword evidence="2" id="KW-0808">Transferase</keyword>
<reference evidence="7" key="1">
    <citation type="submission" date="2023-03" db="EMBL/GenBank/DDBJ databases">
        <title>Multiphase analysis and comparison of six strains from genera Psychromarinibacter, Lutimaribacter, and Maritimibacter, including a novel species: Psychromarinibacter sediminicola sp. nov.</title>
        <authorList>
            <person name="Wang Y.-H."/>
            <person name="Ye M.-Q."/>
            <person name="Du Z.-J."/>
        </authorList>
    </citation>
    <scope>NUCLEOTIDE SEQUENCE</scope>
    <source>
        <strain evidence="7">C21-152</strain>
    </source>
</reference>
<keyword evidence="5" id="KW-1133">Transmembrane helix</keyword>
<feature type="domain" description="Phospholipid/glycerol acyltransferase" evidence="6">
    <location>
        <begin position="79"/>
        <end position="192"/>
    </location>
</feature>
<dbReference type="Proteomes" id="UP001220964">
    <property type="component" value="Unassembled WGS sequence"/>
</dbReference>
<comment type="caution">
    <text evidence="7">The sequence shown here is derived from an EMBL/GenBank/DDBJ whole genome shotgun (WGS) entry which is preliminary data.</text>
</comment>
<evidence type="ECO:0000259" key="6">
    <source>
        <dbReference type="SMART" id="SM00563"/>
    </source>
</evidence>
<keyword evidence="5" id="KW-0812">Transmembrane</keyword>
<evidence type="ECO:0000313" key="8">
    <source>
        <dbReference type="Proteomes" id="UP001220964"/>
    </source>
</evidence>
<keyword evidence="5" id="KW-0472">Membrane</keyword>
<name>A0AAE3NT87_9RHOB</name>
<gene>
    <name evidence="7" type="ORF">P1J78_12670</name>
</gene>
<protein>
    <submittedName>
        <fullName evidence="7">Lysophospholipid acyltransferase family protein</fullName>
    </submittedName>
</protein>
<feature type="transmembrane region" description="Helical" evidence="5">
    <location>
        <begin position="16"/>
        <end position="38"/>
    </location>
</feature>
<evidence type="ECO:0000256" key="3">
    <source>
        <dbReference type="ARBA" id="ARBA00023315"/>
    </source>
</evidence>
<dbReference type="GO" id="GO:0003841">
    <property type="term" value="F:1-acylglycerol-3-phosphate O-acyltransferase activity"/>
    <property type="evidence" value="ECO:0007669"/>
    <property type="project" value="TreeGrafter"/>
</dbReference>
<feature type="region of interest" description="Disordered" evidence="4">
    <location>
        <begin position="236"/>
        <end position="257"/>
    </location>
</feature>
<dbReference type="Pfam" id="PF01553">
    <property type="entry name" value="Acyltransferase"/>
    <property type="match status" value="1"/>
</dbReference>
<comment type="pathway">
    <text evidence="1">Lipid metabolism.</text>
</comment>
<evidence type="ECO:0000256" key="1">
    <source>
        <dbReference type="ARBA" id="ARBA00005189"/>
    </source>
</evidence>
<dbReference type="EMBL" id="JARGYC010000030">
    <property type="protein sequence ID" value="MDF0601591.1"/>
    <property type="molecule type" value="Genomic_DNA"/>
</dbReference>
<dbReference type="AlphaFoldDB" id="A0AAE3NT87"/>
<dbReference type="GO" id="GO:0006654">
    <property type="term" value="P:phosphatidic acid biosynthetic process"/>
    <property type="evidence" value="ECO:0007669"/>
    <property type="project" value="TreeGrafter"/>
</dbReference>
<sequence length="257" mass="28013">MTALSRTPAAIRARSVAFYLLCVASTLPFLPLLVLIFAPVRVGWPVLRAYFSVQIWLLRVVCGQRVRVTGEENLPDGPCLMAARHESAWETLYLPWRFGNPAVMLKRELLDIPLVGNIARKLKYIPIDRSGDLETARASFDAANAEVAEGRRILIFPAGTRDPAGRDAMQSGVAVLYRQLGLPCVPVTHNSGDIWPHRSWLRRPGEVEIRILPPIPPGEKTRVFLEHLGAALGAANRPGAAGAGAPVATRGPVTPRA</sequence>
<dbReference type="SUPFAM" id="SSF69593">
    <property type="entry name" value="Glycerol-3-phosphate (1)-acyltransferase"/>
    <property type="match status" value="1"/>
</dbReference>
<dbReference type="SMART" id="SM00563">
    <property type="entry name" value="PlsC"/>
    <property type="match status" value="1"/>
</dbReference>
<dbReference type="CDD" id="cd07989">
    <property type="entry name" value="LPLAT_AGPAT-like"/>
    <property type="match status" value="1"/>
</dbReference>
<keyword evidence="8" id="KW-1185">Reference proteome</keyword>
<dbReference type="InterPro" id="IPR002123">
    <property type="entry name" value="Plipid/glycerol_acylTrfase"/>
</dbReference>
<evidence type="ECO:0000313" key="7">
    <source>
        <dbReference type="EMBL" id="MDF0601591.1"/>
    </source>
</evidence>
<dbReference type="PANTHER" id="PTHR10434">
    <property type="entry name" value="1-ACYL-SN-GLYCEROL-3-PHOSPHATE ACYLTRANSFERASE"/>
    <property type="match status" value="1"/>
</dbReference>
<evidence type="ECO:0000256" key="2">
    <source>
        <dbReference type="ARBA" id="ARBA00022679"/>
    </source>
</evidence>
<proteinExistence type="predicted"/>
<organism evidence="7 8">
    <name type="scientific">Psychromarinibacter sediminicola</name>
    <dbReference type="NCBI Taxonomy" id="3033385"/>
    <lineage>
        <taxon>Bacteria</taxon>
        <taxon>Pseudomonadati</taxon>
        <taxon>Pseudomonadota</taxon>
        <taxon>Alphaproteobacteria</taxon>
        <taxon>Rhodobacterales</taxon>
        <taxon>Paracoccaceae</taxon>
        <taxon>Psychromarinibacter</taxon>
    </lineage>
</organism>
<evidence type="ECO:0000256" key="5">
    <source>
        <dbReference type="SAM" id="Phobius"/>
    </source>
</evidence>
<accession>A0AAE3NT87</accession>
<evidence type="ECO:0000256" key="4">
    <source>
        <dbReference type="SAM" id="MobiDB-lite"/>
    </source>
</evidence>